<comment type="function">
    <text evidence="10">Protein O-mannosyltransferase that catalyzes the transfer of a single mannose residue from a polyprenol phospho-mannosyl lipidic donor to the hydroxyl group of selected serine and threonine residues in acceptor proteins.</text>
</comment>
<evidence type="ECO:0000256" key="6">
    <source>
        <dbReference type="ARBA" id="ARBA00022692"/>
    </source>
</evidence>
<dbReference type="GO" id="GO:0004169">
    <property type="term" value="F:dolichyl-phosphate-mannose-protein mannosyltransferase activity"/>
    <property type="evidence" value="ECO:0007669"/>
    <property type="project" value="UniProtKB-UniRule"/>
</dbReference>
<dbReference type="EC" id="2.4.1.-" evidence="10"/>
<evidence type="ECO:0000256" key="10">
    <source>
        <dbReference type="RuleBase" id="RU367007"/>
    </source>
</evidence>
<protein>
    <recommendedName>
        <fullName evidence="9 10">Polyprenol-phosphate-mannose--protein mannosyltransferase</fullName>
        <ecNumber evidence="10">2.4.1.-</ecNumber>
    </recommendedName>
</protein>
<dbReference type="GO" id="GO:0012505">
    <property type="term" value="C:endomembrane system"/>
    <property type="evidence" value="ECO:0007669"/>
    <property type="project" value="UniProtKB-SubCell"/>
</dbReference>
<evidence type="ECO:0000256" key="5">
    <source>
        <dbReference type="ARBA" id="ARBA00022679"/>
    </source>
</evidence>
<comment type="similarity">
    <text evidence="3 10">Belongs to the glycosyltransferase 39 family.</text>
</comment>
<keyword evidence="4 10" id="KW-0328">Glycosyltransferase</keyword>
<gene>
    <name evidence="13" type="ORF">SAMN04488539_1382</name>
</gene>
<evidence type="ECO:0000313" key="13">
    <source>
        <dbReference type="EMBL" id="SDS29259.1"/>
    </source>
</evidence>
<dbReference type="InterPro" id="IPR032421">
    <property type="entry name" value="PMT_4TMC"/>
</dbReference>
<organism evidence="13 14">
    <name type="scientific">Corynebacterium timonense</name>
    <dbReference type="NCBI Taxonomy" id="441500"/>
    <lineage>
        <taxon>Bacteria</taxon>
        <taxon>Bacillati</taxon>
        <taxon>Actinomycetota</taxon>
        <taxon>Actinomycetes</taxon>
        <taxon>Mycobacteriales</taxon>
        <taxon>Corynebacteriaceae</taxon>
        <taxon>Corynebacterium</taxon>
    </lineage>
</organism>
<dbReference type="Proteomes" id="UP000182237">
    <property type="component" value="Chromosome I"/>
</dbReference>
<dbReference type="AlphaFoldDB" id="A0A1H1R2Q9"/>
<name>A0A1H1R2Q9_9CORY</name>
<keyword evidence="8 10" id="KW-0472">Membrane</keyword>
<dbReference type="UniPathway" id="UPA00378"/>
<feature type="domain" description="Protein O-mannosyl-transferase C-terminal four TM" evidence="12">
    <location>
        <begin position="316"/>
        <end position="515"/>
    </location>
</feature>
<dbReference type="PANTHER" id="PTHR10050">
    <property type="entry name" value="DOLICHYL-PHOSPHATE-MANNOSE--PROTEIN MANNOSYLTRANSFERASE"/>
    <property type="match status" value="1"/>
</dbReference>
<keyword evidence="6 10" id="KW-0812">Transmembrane</keyword>
<sequence>MPTLRRYPNVATVPWARRDTQCFLGIIVAALFTRFLGLTLPTAGGTPIFDEKHYVPQAWEVVRSWVNPVIGGIEANPAYGLVVHPPLGKQLLALGEAVFGYTPLGWRFMVALSGTAVVAFLFLLTRRLTQSTTLATVAGAIAIFDGVLLVSSKFGMLDIFQVLFIVAASWTLVGDMREVTLRYREAANARRLGESLYGPRLGFRWWRFATGVLLGLALSVKWSGLYYIAFFGLLSAFWDLWLRHRFGVRAPLRGTLLRDVPSALASLVLLPAALYIWSWRAWFASETSVYRHAAVDGTIAGSEWPWLTNLPDAVASWLYYHFSVLEFHASLTTSSGHSHPWDSKPWAWLVAARPILYYSATDLECGPLTPCREMIFLFGTPAIWWLTVPALLWAAWTWLTRGDTRVIVPLVAFAAGFLPWLAAYDRQMYFFYAAALVPFTIVLITLALGRIAQLGRPVAWRWLRRLAGYPVTTGQAAVIVYVAVVVGMFFYFAPILYGIRIPESYYQSLMWLPSWT</sequence>
<comment type="subcellular location">
    <subcellularLocation>
        <location evidence="10">Cell membrane</location>
    </subcellularLocation>
    <subcellularLocation>
        <location evidence="1">Endomembrane system</location>
        <topology evidence="1">Multi-pass membrane protein</topology>
    </subcellularLocation>
</comment>
<feature type="transmembrane region" description="Helical" evidence="10">
    <location>
        <begin position="21"/>
        <end position="40"/>
    </location>
</feature>
<evidence type="ECO:0000256" key="3">
    <source>
        <dbReference type="ARBA" id="ARBA00007222"/>
    </source>
</evidence>
<feature type="transmembrane region" description="Helical" evidence="10">
    <location>
        <begin position="406"/>
        <end position="423"/>
    </location>
</feature>
<evidence type="ECO:0000259" key="11">
    <source>
        <dbReference type="Pfam" id="PF02366"/>
    </source>
</evidence>
<feature type="transmembrane region" description="Helical" evidence="10">
    <location>
        <begin position="131"/>
        <end position="150"/>
    </location>
</feature>
<comment type="pathway">
    <text evidence="2 10">Protein modification; protein glycosylation.</text>
</comment>
<dbReference type="InterPro" id="IPR003342">
    <property type="entry name" value="ArnT-like_N"/>
</dbReference>
<dbReference type="GO" id="GO:0005886">
    <property type="term" value="C:plasma membrane"/>
    <property type="evidence" value="ECO:0007669"/>
    <property type="project" value="UniProtKB-SubCell"/>
</dbReference>
<evidence type="ECO:0000313" key="14">
    <source>
        <dbReference type="Proteomes" id="UP000182237"/>
    </source>
</evidence>
<evidence type="ECO:0000256" key="9">
    <source>
        <dbReference type="ARBA" id="ARBA00093617"/>
    </source>
</evidence>
<proteinExistence type="inferred from homology"/>
<keyword evidence="5 10" id="KW-0808">Transferase</keyword>
<dbReference type="Pfam" id="PF16192">
    <property type="entry name" value="PMT_4TMC"/>
    <property type="match status" value="1"/>
</dbReference>
<dbReference type="PANTHER" id="PTHR10050:SF46">
    <property type="entry name" value="PROTEIN O-MANNOSYL-TRANSFERASE 2"/>
    <property type="match status" value="1"/>
</dbReference>
<keyword evidence="7 10" id="KW-1133">Transmembrane helix</keyword>
<feature type="transmembrane region" description="Helical" evidence="10">
    <location>
        <begin position="469"/>
        <end position="493"/>
    </location>
</feature>
<feature type="domain" description="ArnT-like N-terminal" evidence="11">
    <location>
        <begin position="105"/>
        <end position="276"/>
    </location>
</feature>
<evidence type="ECO:0000256" key="8">
    <source>
        <dbReference type="ARBA" id="ARBA00023136"/>
    </source>
</evidence>
<dbReference type="eggNOG" id="COG4346">
    <property type="taxonomic scope" value="Bacteria"/>
</dbReference>
<dbReference type="STRING" id="1203190.GCA_000312345_01372"/>
<evidence type="ECO:0000256" key="7">
    <source>
        <dbReference type="ARBA" id="ARBA00022989"/>
    </source>
</evidence>
<feature type="transmembrane region" description="Helical" evidence="10">
    <location>
        <begin position="104"/>
        <end position="124"/>
    </location>
</feature>
<reference evidence="13 14" key="1">
    <citation type="submission" date="2016-10" db="EMBL/GenBank/DDBJ databases">
        <authorList>
            <person name="de Groot N.N."/>
        </authorList>
    </citation>
    <scope>NUCLEOTIDE SEQUENCE [LARGE SCALE GENOMIC DNA]</scope>
    <source>
        <strain evidence="13 14">DSM 45434</strain>
    </source>
</reference>
<evidence type="ECO:0000256" key="4">
    <source>
        <dbReference type="ARBA" id="ARBA00022676"/>
    </source>
</evidence>
<feature type="transmembrane region" description="Helical" evidence="10">
    <location>
        <begin position="156"/>
        <end position="174"/>
    </location>
</feature>
<accession>A0A1H1R2Q9</accession>
<evidence type="ECO:0000259" key="12">
    <source>
        <dbReference type="Pfam" id="PF16192"/>
    </source>
</evidence>
<dbReference type="InterPro" id="IPR027005">
    <property type="entry name" value="PMT-like"/>
</dbReference>
<feature type="transmembrane region" description="Helical" evidence="10">
    <location>
        <begin position="429"/>
        <end position="448"/>
    </location>
</feature>
<keyword evidence="10" id="KW-1003">Cell membrane</keyword>
<feature type="transmembrane region" description="Helical" evidence="10">
    <location>
        <begin position="382"/>
        <end position="399"/>
    </location>
</feature>
<feature type="transmembrane region" description="Helical" evidence="10">
    <location>
        <begin position="263"/>
        <end position="282"/>
    </location>
</feature>
<keyword evidence="14" id="KW-1185">Reference proteome</keyword>
<dbReference type="EMBL" id="LT629765">
    <property type="protein sequence ID" value="SDS29259.1"/>
    <property type="molecule type" value="Genomic_DNA"/>
</dbReference>
<evidence type="ECO:0000256" key="2">
    <source>
        <dbReference type="ARBA" id="ARBA00004922"/>
    </source>
</evidence>
<dbReference type="Pfam" id="PF02366">
    <property type="entry name" value="PMT"/>
    <property type="match status" value="1"/>
</dbReference>
<evidence type="ECO:0000256" key="1">
    <source>
        <dbReference type="ARBA" id="ARBA00004127"/>
    </source>
</evidence>